<evidence type="ECO:0000256" key="1">
    <source>
        <dbReference type="ARBA" id="ARBA00004236"/>
    </source>
</evidence>
<feature type="transmembrane region" description="Helical" evidence="8">
    <location>
        <begin position="29"/>
        <end position="50"/>
    </location>
</feature>
<dbReference type="PANTHER" id="PTHR32089">
    <property type="entry name" value="METHYL-ACCEPTING CHEMOTAXIS PROTEIN MCPB"/>
    <property type="match status" value="1"/>
</dbReference>
<dbReference type="SMART" id="SM00283">
    <property type="entry name" value="MA"/>
    <property type="match status" value="1"/>
</dbReference>
<evidence type="ECO:0000313" key="11">
    <source>
        <dbReference type="EMBL" id="ALC81630.1"/>
    </source>
</evidence>
<keyword evidence="3 8" id="KW-0472">Membrane</keyword>
<dbReference type="EMBL" id="CP012600">
    <property type="protein sequence ID" value="ALC81630.1"/>
    <property type="molecule type" value="Genomic_DNA"/>
</dbReference>
<comment type="similarity">
    <text evidence="5">Belongs to the methyl-accepting chemotaxis (MCP) protein family.</text>
</comment>
<keyword evidence="12" id="KW-1185">Reference proteome</keyword>
<organism evidence="11 12">
    <name type="scientific">Bacillus gobiensis</name>
    <dbReference type="NCBI Taxonomy" id="1441095"/>
    <lineage>
        <taxon>Bacteria</taxon>
        <taxon>Bacillati</taxon>
        <taxon>Bacillota</taxon>
        <taxon>Bacilli</taxon>
        <taxon>Bacillales</taxon>
        <taxon>Bacillaceae</taxon>
        <taxon>Bacillus</taxon>
    </lineage>
</organism>
<evidence type="ECO:0000313" key="12">
    <source>
        <dbReference type="Proteomes" id="UP000067625"/>
    </source>
</evidence>
<dbReference type="SMART" id="SM00304">
    <property type="entry name" value="HAMP"/>
    <property type="match status" value="1"/>
</dbReference>
<evidence type="ECO:0000256" key="6">
    <source>
        <dbReference type="PROSITE-ProRule" id="PRU00284"/>
    </source>
</evidence>
<dbReference type="InterPro" id="IPR003660">
    <property type="entry name" value="HAMP_dom"/>
</dbReference>
<dbReference type="AlphaFoldDB" id="A0A0M4FTR9"/>
<evidence type="ECO:0000256" key="8">
    <source>
        <dbReference type="SAM" id="Phobius"/>
    </source>
</evidence>
<dbReference type="Gene3D" id="6.10.340.10">
    <property type="match status" value="1"/>
</dbReference>
<dbReference type="STRING" id="1441095.AM592_08445"/>
<accession>A0A0M4FTR9</accession>
<keyword evidence="8" id="KW-0812">Transmembrane</keyword>
<dbReference type="GO" id="GO:0005886">
    <property type="term" value="C:plasma membrane"/>
    <property type="evidence" value="ECO:0007669"/>
    <property type="project" value="UniProtKB-SubCell"/>
</dbReference>
<feature type="coiled-coil region" evidence="7">
    <location>
        <begin position="103"/>
        <end position="130"/>
    </location>
</feature>
<feature type="transmembrane region" description="Helical" evidence="8">
    <location>
        <begin position="198"/>
        <end position="220"/>
    </location>
</feature>
<evidence type="ECO:0000256" key="3">
    <source>
        <dbReference type="ARBA" id="ARBA00023136"/>
    </source>
</evidence>
<dbReference type="InterPro" id="IPR004089">
    <property type="entry name" value="MCPsignal_dom"/>
</dbReference>
<dbReference type="PANTHER" id="PTHR32089:SF112">
    <property type="entry name" value="LYSOZYME-LIKE PROTEIN-RELATED"/>
    <property type="match status" value="1"/>
</dbReference>
<reference evidence="11 12" key="2">
    <citation type="journal article" date="2016" name="Int. J. Syst. Evol. Microbiol.">
        <title>Bacillus gobiensis sp. nov., isolated from a soil sample.</title>
        <authorList>
            <person name="Liu B."/>
            <person name="Liu G.H."/>
            <person name="Cetin S."/>
            <person name="Schumann P."/>
            <person name="Pan Z.Z."/>
            <person name="Chen Q.Q."/>
        </authorList>
    </citation>
    <scope>NUCLEOTIDE SEQUENCE [LARGE SCALE GENOMIC DNA]</scope>
    <source>
        <strain evidence="11 12">FJAT-4402</strain>
    </source>
</reference>
<evidence type="ECO:0000256" key="4">
    <source>
        <dbReference type="ARBA" id="ARBA00023224"/>
    </source>
</evidence>
<keyword evidence="2" id="KW-1003">Cell membrane</keyword>
<gene>
    <name evidence="11" type="ORF">AM592_08445</name>
</gene>
<keyword evidence="7" id="KW-0175">Coiled coil</keyword>
<dbReference type="PATRIC" id="fig|1441095.3.peg.1857"/>
<comment type="subcellular location">
    <subcellularLocation>
        <location evidence="1">Cell membrane</location>
    </subcellularLocation>
</comment>
<feature type="domain" description="Methyl-accepting transducer" evidence="9">
    <location>
        <begin position="293"/>
        <end position="529"/>
    </location>
</feature>
<evidence type="ECO:0000259" key="10">
    <source>
        <dbReference type="PROSITE" id="PS50885"/>
    </source>
</evidence>
<keyword evidence="4 6" id="KW-0807">Transducer</keyword>
<evidence type="ECO:0008006" key="13">
    <source>
        <dbReference type="Google" id="ProtNLM"/>
    </source>
</evidence>
<evidence type="ECO:0000256" key="7">
    <source>
        <dbReference type="SAM" id="Coils"/>
    </source>
</evidence>
<feature type="domain" description="HAMP" evidence="10">
    <location>
        <begin position="221"/>
        <end position="274"/>
    </location>
</feature>
<dbReference type="CDD" id="cd06225">
    <property type="entry name" value="HAMP"/>
    <property type="match status" value="1"/>
</dbReference>
<dbReference type="SUPFAM" id="SSF58104">
    <property type="entry name" value="Methyl-accepting chemotaxis protein (MCP) signaling domain"/>
    <property type="match status" value="1"/>
</dbReference>
<dbReference type="PROSITE" id="PS50885">
    <property type="entry name" value="HAMP"/>
    <property type="match status" value="1"/>
</dbReference>
<sequence length="579" mass="64029">MAGIWSKLKTNPLTTLTAWSGLSFTKKIIVSYLITISLTIFAALVAAVYLSQLIKDVKEMDISSERSVLVTEIGSMIRAKDAKLSDYITFKEEQYVQEFRTYRNQLKQSLDDIKKNDKNYQQQVDQLIKNNDKMDELFVNTVMPSVLRLDEDIYTQARDETAKLRDENLDLLHTIRESINNEREISSEKAECGAATSLTVLIVSIIFAIILSGVPLWIILSGIKRNLKQMVHLSDEVAKGNLSVDPVIPHTKDELGLLAASSNQMAESLKQMVLQITAASAEISDQSDLLAAHSGDVQKTSAVISETMEGMSENMEQQSGYLGNMLEEFTTFNEEVKNVSGSGESLHQSSVRMLSSTKDGFSVVTALSQQMKQMYSTVKMAHDQVNNLNAEMVKVSKLGRAIQAIAEQTNLLALNAAIEAARAGESGRGFTVVANEVRKLSAKVDESVKEITAISASVQENSEKVSSLLQTSYKEVSTGAIQMDEVGIRFEKIKEETEGMGEHIDEISSVLKHTTERSEIIMGWLQHIASASAEFSSGTNQTAASIYTQNQEIGHIFKQIQELKQQSTLLSQSVKKFLI</sequence>
<dbReference type="Pfam" id="PF00015">
    <property type="entry name" value="MCPsignal"/>
    <property type="match status" value="1"/>
</dbReference>
<reference evidence="12" key="1">
    <citation type="submission" date="2015-08" db="EMBL/GenBank/DDBJ databases">
        <title>Genome sequencing project for genomic taxonomy and phylogenomics of Bacillus-like bacteria.</title>
        <authorList>
            <person name="Liu B."/>
            <person name="Wang J."/>
            <person name="Zhu Y."/>
            <person name="Liu G."/>
            <person name="Chen Q."/>
            <person name="Chen Z."/>
            <person name="Lan J."/>
            <person name="Che J."/>
            <person name="Ge C."/>
            <person name="Shi H."/>
            <person name="Pan Z."/>
            <person name="Liu X."/>
        </authorList>
    </citation>
    <scope>NUCLEOTIDE SEQUENCE [LARGE SCALE GENOMIC DNA]</scope>
    <source>
        <strain evidence="12">FJAT-4402</strain>
    </source>
</reference>
<evidence type="ECO:0000256" key="5">
    <source>
        <dbReference type="ARBA" id="ARBA00029447"/>
    </source>
</evidence>
<dbReference type="Pfam" id="PF00672">
    <property type="entry name" value="HAMP"/>
    <property type="match status" value="1"/>
</dbReference>
<evidence type="ECO:0000256" key="2">
    <source>
        <dbReference type="ARBA" id="ARBA00022475"/>
    </source>
</evidence>
<keyword evidence="8" id="KW-1133">Transmembrane helix</keyword>
<protein>
    <recommendedName>
        <fullName evidence="13">Chemotaxis protein</fullName>
    </recommendedName>
</protein>
<name>A0A0M4FTR9_9BACI</name>
<dbReference type="Gene3D" id="1.10.287.950">
    <property type="entry name" value="Methyl-accepting chemotaxis protein"/>
    <property type="match status" value="1"/>
</dbReference>
<dbReference type="Proteomes" id="UP000067625">
    <property type="component" value="Chromosome"/>
</dbReference>
<proteinExistence type="inferred from homology"/>
<dbReference type="GO" id="GO:0007165">
    <property type="term" value="P:signal transduction"/>
    <property type="evidence" value="ECO:0007669"/>
    <property type="project" value="UniProtKB-KW"/>
</dbReference>
<dbReference type="OrthoDB" id="9804712at2"/>
<dbReference type="PROSITE" id="PS50111">
    <property type="entry name" value="CHEMOTAXIS_TRANSDUC_2"/>
    <property type="match status" value="1"/>
</dbReference>
<evidence type="ECO:0000259" key="9">
    <source>
        <dbReference type="PROSITE" id="PS50111"/>
    </source>
</evidence>